<dbReference type="EMBL" id="CP000885">
    <property type="protein sequence ID" value="ABX42254.1"/>
    <property type="molecule type" value="Genomic_DNA"/>
</dbReference>
<dbReference type="KEGG" id="cpy:Cphy_1885"/>
<dbReference type="STRING" id="357809.Cphy_1885"/>
<protein>
    <submittedName>
        <fullName evidence="1">Uncharacterized protein</fullName>
    </submittedName>
</protein>
<dbReference type="eggNOG" id="ENOG502ZBPT">
    <property type="taxonomic scope" value="Bacteria"/>
</dbReference>
<sequence>MMDFSEDFCYREKDLYNTKEFKECDYSKPREQQMTGEGSKEAGLEAIYGTITSVDTIYSRTKKECIEYYDIEVNAKFNGIVHFILSANTFFVDCFYGVKGVKVVGFFDPSLPIPLIYPPRYQIRVIALDLPSRFVKADFFDCLLVSQDNQLELEITNNAYIINEDKGTPYCGNISNKYMVALYSSSTKSIPAKTQPNVIIVLR</sequence>
<name>A9KT43_LACP7</name>
<evidence type="ECO:0000313" key="2">
    <source>
        <dbReference type="Proteomes" id="UP000000370"/>
    </source>
</evidence>
<proteinExistence type="predicted"/>
<accession>A9KT43</accession>
<dbReference type="AlphaFoldDB" id="A9KT43"/>
<evidence type="ECO:0000313" key="1">
    <source>
        <dbReference type="EMBL" id="ABX42254.1"/>
    </source>
</evidence>
<organism evidence="1 2">
    <name type="scientific">Lachnoclostridium phytofermentans (strain ATCC 700394 / DSM 18823 / ISDg)</name>
    <name type="common">Clostridium phytofermentans</name>
    <dbReference type="NCBI Taxonomy" id="357809"/>
    <lineage>
        <taxon>Bacteria</taxon>
        <taxon>Bacillati</taxon>
        <taxon>Bacillota</taxon>
        <taxon>Clostridia</taxon>
        <taxon>Lachnospirales</taxon>
        <taxon>Lachnospiraceae</taxon>
    </lineage>
</organism>
<keyword evidence="2" id="KW-1185">Reference proteome</keyword>
<dbReference type="HOGENOM" id="CLU_072018_1_0_9"/>
<dbReference type="Proteomes" id="UP000000370">
    <property type="component" value="Chromosome"/>
</dbReference>
<reference evidence="2" key="1">
    <citation type="submission" date="2007-11" db="EMBL/GenBank/DDBJ databases">
        <title>Complete genome sequence of Clostridium phytofermentans ISDg.</title>
        <authorList>
            <person name="Leschine S.B."/>
            <person name="Warnick T.A."/>
            <person name="Blanchard J.L."/>
            <person name="Schnell D.J."/>
            <person name="Petit E.L."/>
            <person name="LaTouf W.G."/>
            <person name="Copeland A."/>
            <person name="Lucas S."/>
            <person name="Lapidus A."/>
            <person name="Barry K."/>
            <person name="Glavina del Rio T."/>
            <person name="Dalin E."/>
            <person name="Tice H."/>
            <person name="Pitluck S."/>
            <person name="Kiss H."/>
            <person name="Brettin T."/>
            <person name="Bruce D."/>
            <person name="Detter J.C."/>
            <person name="Han C."/>
            <person name="Kuske C."/>
            <person name="Schmutz J."/>
            <person name="Larimer F."/>
            <person name="Land M."/>
            <person name="Hauser L."/>
            <person name="Kyrpides N."/>
            <person name="Kim E.A."/>
            <person name="Richardson P."/>
        </authorList>
    </citation>
    <scope>NUCLEOTIDE SEQUENCE [LARGE SCALE GENOMIC DNA]</scope>
    <source>
        <strain evidence="2">ATCC 700394 / DSM 18823 / ISDg</strain>
    </source>
</reference>
<gene>
    <name evidence="1" type="ordered locus">Cphy_1885</name>
</gene>